<organism evidence="11 12">
    <name type="scientific">Aureobasidium pullulans</name>
    <name type="common">Black yeast</name>
    <name type="synonym">Pullularia pullulans</name>
    <dbReference type="NCBI Taxonomy" id="5580"/>
    <lineage>
        <taxon>Eukaryota</taxon>
        <taxon>Fungi</taxon>
        <taxon>Dikarya</taxon>
        <taxon>Ascomycota</taxon>
        <taxon>Pezizomycotina</taxon>
        <taxon>Dothideomycetes</taxon>
        <taxon>Dothideomycetidae</taxon>
        <taxon>Dothideales</taxon>
        <taxon>Saccotheciaceae</taxon>
        <taxon>Aureobasidium</taxon>
    </lineage>
</organism>
<evidence type="ECO:0000256" key="2">
    <source>
        <dbReference type="ARBA" id="ARBA00022723"/>
    </source>
</evidence>
<accession>A0ABR0THG4</accession>
<dbReference type="PROSITE" id="PS51873">
    <property type="entry name" value="TRIAD"/>
    <property type="match status" value="1"/>
</dbReference>
<dbReference type="Gene3D" id="1.20.120.1750">
    <property type="match status" value="1"/>
</dbReference>
<evidence type="ECO:0000256" key="8">
    <source>
        <dbReference type="SAM" id="MobiDB-lite"/>
    </source>
</evidence>
<dbReference type="InterPro" id="IPR017907">
    <property type="entry name" value="Znf_RING_CS"/>
</dbReference>
<dbReference type="Pfam" id="PF22191">
    <property type="entry name" value="IBR_1"/>
    <property type="match status" value="1"/>
</dbReference>
<evidence type="ECO:0008006" key="13">
    <source>
        <dbReference type="Google" id="ProtNLM"/>
    </source>
</evidence>
<dbReference type="InterPro" id="IPR001841">
    <property type="entry name" value="Znf_RING"/>
</dbReference>
<evidence type="ECO:0000256" key="1">
    <source>
        <dbReference type="ARBA" id="ARBA00022679"/>
    </source>
</evidence>
<evidence type="ECO:0000256" key="5">
    <source>
        <dbReference type="ARBA" id="ARBA00022786"/>
    </source>
</evidence>
<evidence type="ECO:0000256" key="4">
    <source>
        <dbReference type="ARBA" id="ARBA00022771"/>
    </source>
</evidence>
<dbReference type="InterPro" id="IPR031127">
    <property type="entry name" value="E3_UB_ligase_RBR"/>
</dbReference>
<keyword evidence="5" id="KW-0833">Ubl conjugation pathway</keyword>
<keyword evidence="6" id="KW-0862">Zinc</keyword>
<feature type="region of interest" description="Disordered" evidence="8">
    <location>
        <begin position="1"/>
        <end position="35"/>
    </location>
</feature>
<comment type="caution">
    <text evidence="11">The sequence shown here is derived from an EMBL/GenBank/DDBJ whole genome shotgun (WGS) entry which is preliminary data.</text>
</comment>
<evidence type="ECO:0000256" key="3">
    <source>
        <dbReference type="ARBA" id="ARBA00022737"/>
    </source>
</evidence>
<keyword evidence="4 7" id="KW-0863">Zinc-finger</keyword>
<dbReference type="InterPro" id="IPR044066">
    <property type="entry name" value="TRIAD_supradom"/>
</dbReference>
<dbReference type="EMBL" id="JASGXD010000010">
    <property type="protein sequence ID" value="KAK6003351.1"/>
    <property type="molecule type" value="Genomic_DNA"/>
</dbReference>
<evidence type="ECO:0000256" key="7">
    <source>
        <dbReference type="PROSITE-ProRule" id="PRU00175"/>
    </source>
</evidence>
<keyword evidence="1" id="KW-0808">Transferase</keyword>
<feature type="compositionally biased region" description="Basic and acidic residues" evidence="8">
    <location>
        <begin position="11"/>
        <end position="33"/>
    </location>
</feature>
<feature type="domain" description="RING-type" evidence="10">
    <location>
        <begin position="34"/>
        <end position="229"/>
    </location>
</feature>
<keyword evidence="2" id="KW-0479">Metal-binding</keyword>
<keyword evidence="3" id="KW-0677">Repeat</keyword>
<reference evidence="11 12" key="1">
    <citation type="submission" date="2023-11" db="EMBL/GenBank/DDBJ databases">
        <title>Draft genome sequence and annotation of the polyextremotolerant black yeast-like fungus Aureobasidium pullulans NRRL 62042.</title>
        <authorList>
            <person name="Dielentheis-Frenken M.R.E."/>
            <person name="Wibberg D."/>
            <person name="Blank L.M."/>
            <person name="Tiso T."/>
        </authorList>
    </citation>
    <scope>NUCLEOTIDE SEQUENCE [LARGE SCALE GENOMIC DNA]</scope>
    <source>
        <strain evidence="11 12">NRRL 62042</strain>
    </source>
</reference>
<name>A0ABR0THG4_AURPU</name>
<dbReference type="Proteomes" id="UP001341245">
    <property type="component" value="Unassembled WGS sequence"/>
</dbReference>
<dbReference type="SUPFAM" id="SSF57850">
    <property type="entry name" value="RING/U-box"/>
    <property type="match status" value="2"/>
</dbReference>
<dbReference type="PROSITE" id="PS00518">
    <property type="entry name" value="ZF_RING_1"/>
    <property type="match status" value="1"/>
</dbReference>
<proteinExistence type="predicted"/>
<keyword evidence="12" id="KW-1185">Reference proteome</keyword>
<evidence type="ECO:0000259" key="10">
    <source>
        <dbReference type="PROSITE" id="PS51873"/>
    </source>
</evidence>
<feature type="domain" description="RING-type" evidence="9">
    <location>
        <begin position="38"/>
        <end position="83"/>
    </location>
</feature>
<gene>
    <name evidence="11" type="ORF">QM012_001196</name>
</gene>
<sequence>MTDPLFRKIKSAHDDSEPQVLHTEDKQSTDSHHRSSQCDCCFETVSSKKTVQLPGCGHTYCTDCLRVMYRMAINNEADFPPSCCSGTIDIASVKHLLHRPQILAFERCAVEYSTPELERIYCADTRCSFFLGRANNGILRCGKCSDLTCTSCKDYAHPGECKEERGRDINKLDADLERLAAAEGWQRCPSCSRLVVLDSGCNHITCRCKHQFCYICGAKWKTCFCQQWQEAHLQERLRQEEQDAVLQPPPPRNNLELFEMRLRQAENEVREMFRQDPLRDLRRNGYFR</sequence>
<evidence type="ECO:0000256" key="6">
    <source>
        <dbReference type="ARBA" id="ARBA00022833"/>
    </source>
</evidence>
<evidence type="ECO:0000313" key="11">
    <source>
        <dbReference type="EMBL" id="KAK6003351.1"/>
    </source>
</evidence>
<dbReference type="PROSITE" id="PS50089">
    <property type="entry name" value="ZF_RING_2"/>
    <property type="match status" value="1"/>
</dbReference>
<dbReference type="InterPro" id="IPR013083">
    <property type="entry name" value="Znf_RING/FYVE/PHD"/>
</dbReference>
<evidence type="ECO:0000259" key="9">
    <source>
        <dbReference type="PROSITE" id="PS50089"/>
    </source>
</evidence>
<dbReference type="CDD" id="cd22584">
    <property type="entry name" value="Rcat_RBR_unk"/>
    <property type="match status" value="1"/>
</dbReference>
<evidence type="ECO:0000313" key="12">
    <source>
        <dbReference type="Proteomes" id="UP001341245"/>
    </source>
</evidence>
<dbReference type="Gene3D" id="3.30.40.10">
    <property type="entry name" value="Zinc/RING finger domain, C3HC4 (zinc finger)"/>
    <property type="match status" value="1"/>
</dbReference>
<protein>
    <recommendedName>
        <fullName evidence="13">RING-type domain-containing protein</fullName>
    </recommendedName>
</protein>
<dbReference type="PANTHER" id="PTHR11685">
    <property type="entry name" value="RBR FAMILY RING FINGER AND IBR DOMAIN-CONTAINING"/>
    <property type="match status" value="1"/>
</dbReference>